<evidence type="ECO:0000256" key="3">
    <source>
        <dbReference type="ARBA" id="ARBA00022692"/>
    </source>
</evidence>
<feature type="transmembrane region" description="Helical" evidence="6">
    <location>
        <begin position="93"/>
        <end position="116"/>
    </location>
</feature>
<dbReference type="RefSeq" id="WP_028754145.1">
    <property type="nucleotide sequence ID" value="NZ_JACIIG010000017.1"/>
</dbReference>
<dbReference type="PANTHER" id="PTHR30213:SF0">
    <property type="entry name" value="UPF0761 MEMBRANE PROTEIN YIHY"/>
    <property type="match status" value="1"/>
</dbReference>
<dbReference type="GO" id="GO:0005886">
    <property type="term" value="C:plasma membrane"/>
    <property type="evidence" value="ECO:0007669"/>
    <property type="project" value="UniProtKB-SubCell"/>
</dbReference>
<dbReference type="EMBL" id="JACIIG010000017">
    <property type="protein sequence ID" value="MBB4570916.1"/>
    <property type="molecule type" value="Genomic_DNA"/>
</dbReference>
<feature type="transmembrane region" description="Helical" evidence="6">
    <location>
        <begin position="306"/>
        <end position="328"/>
    </location>
</feature>
<keyword evidence="3 6" id="KW-0812">Transmembrane</keyword>
<proteinExistence type="predicted"/>
<feature type="transmembrane region" description="Helical" evidence="6">
    <location>
        <begin position="157"/>
        <end position="178"/>
    </location>
</feature>
<comment type="subcellular location">
    <subcellularLocation>
        <location evidence="1">Cell membrane</location>
        <topology evidence="1">Multi-pass membrane protein</topology>
    </subcellularLocation>
</comment>
<keyword evidence="2" id="KW-1003">Cell membrane</keyword>
<evidence type="ECO:0000313" key="8">
    <source>
        <dbReference type="Proteomes" id="UP000543836"/>
    </source>
</evidence>
<dbReference type="Proteomes" id="UP000543836">
    <property type="component" value="Unassembled WGS sequence"/>
</dbReference>
<dbReference type="PANTHER" id="PTHR30213">
    <property type="entry name" value="INNER MEMBRANE PROTEIN YHJD"/>
    <property type="match status" value="1"/>
</dbReference>
<dbReference type="Pfam" id="PF03631">
    <property type="entry name" value="Virul_fac_BrkB"/>
    <property type="match status" value="1"/>
</dbReference>
<gene>
    <name evidence="7" type="ORF">GGE60_005073</name>
</gene>
<evidence type="ECO:0000313" key="7">
    <source>
        <dbReference type="EMBL" id="MBB4570916.1"/>
    </source>
</evidence>
<keyword evidence="4 6" id="KW-1133">Transmembrane helix</keyword>
<accession>A0A7W7EMB6</accession>
<organism evidence="7 8">
    <name type="scientific">Rhizobium leucaenae</name>
    <dbReference type="NCBI Taxonomy" id="29450"/>
    <lineage>
        <taxon>Bacteria</taxon>
        <taxon>Pseudomonadati</taxon>
        <taxon>Pseudomonadota</taxon>
        <taxon>Alphaproteobacteria</taxon>
        <taxon>Hyphomicrobiales</taxon>
        <taxon>Rhizobiaceae</taxon>
        <taxon>Rhizobium/Agrobacterium group</taxon>
        <taxon>Rhizobium</taxon>
    </lineage>
</organism>
<evidence type="ECO:0000256" key="5">
    <source>
        <dbReference type="ARBA" id="ARBA00023136"/>
    </source>
</evidence>
<feature type="transmembrane region" description="Helical" evidence="6">
    <location>
        <begin position="198"/>
        <end position="230"/>
    </location>
</feature>
<evidence type="ECO:0000256" key="1">
    <source>
        <dbReference type="ARBA" id="ARBA00004651"/>
    </source>
</evidence>
<keyword evidence="8" id="KW-1185">Reference proteome</keyword>
<feature type="transmembrane region" description="Helical" evidence="6">
    <location>
        <begin position="271"/>
        <end position="294"/>
    </location>
</feature>
<sequence>MRNGVHRSRPKNTHSLFRMGGVAITALLLARASAKRADVETAPANAADHALNPDLGRSAAVPEQIPARGLRDVFWRVVHEISDDRISLVAAGVTFYLLLALFPALAALVSLYGFIADPASISEHLRSLSGLLPPGAFDMIADRLNDLVQRRSGTLSVALFLGLGVALWSTHSGTLAIFDAMNIAYEEPEKRGLVRLNLVGLCFTLCAILAAILVIGSVAIMPLVLSLFWLDQWKENLVLILRWPILLILMIIAVTAIYRFGPSREPAKVRWLTWGAALATIGWIAMSLLFSLYLKNFANYDATYGTLGALIGFLIWIWLSVVILLVGAEVNAELEHQTAVDTTVGPALPLGSRGAEVADTIGKPSA</sequence>
<evidence type="ECO:0000256" key="2">
    <source>
        <dbReference type="ARBA" id="ARBA00022475"/>
    </source>
</evidence>
<evidence type="ECO:0000256" key="6">
    <source>
        <dbReference type="SAM" id="Phobius"/>
    </source>
</evidence>
<dbReference type="AlphaFoldDB" id="A0A7W7EMB6"/>
<dbReference type="InterPro" id="IPR017039">
    <property type="entry name" value="Virul_fac_BrkB"/>
</dbReference>
<keyword evidence="5 6" id="KW-0472">Membrane</keyword>
<protein>
    <submittedName>
        <fullName evidence="7">Membrane protein</fullName>
    </submittedName>
</protein>
<dbReference type="NCBIfam" id="TIGR00765">
    <property type="entry name" value="yihY_not_rbn"/>
    <property type="match status" value="1"/>
</dbReference>
<name>A0A7W7EMB6_9HYPH</name>
<feature type="transmembrane region" description="Helical" evidence="6">
    <location>
        <begin position="237"/>
        <end position="259"/>
    </location>
</feature>
<comment type="caution">
    <text evidence="7">The sequence shown here is derived from an EMBL/GenBank/DDBJ whole genome shotgun (WGS) entry which is preliminary data.</text>
</comment>
<evidence type="ECO:0000256" key="4">
    <source>
        <dbReference type="ARBA" id="ARBA00022989"/>
    </source>
</evidence>
<reference evidence="7 8" key="1">
    <citation type="submission" date="2020-08" db="EMBL/GenBank/DDBJ databases">
        <title>Genomic Encyclopedia of Type Strains, Phase IV (KMG-V): Genome sequencing to study the core and pangenomes of soil and plant-associated prokaryotes.</title>
        <authorList>
            <person name="Whitman W."/>
        </authorList>
    </citation>
    <scope>NUCLEOTIDE SEQUENCE [LARGE SCALE GENOMIC DNA]</scope>
    <source>
        <strain evidence="7 8">SEMIA 492</strain>
    </source>
</reference>